<feature type="transmembrane region" description="Helical" evidence="1">
    <location>
        <begin position="260"/>
        <end position="277"/>
    </location>
</feature>
<evidence type="ECO:0000259" key="2">
    <source>
        <dbReference type="Pfam" id="PF01757"/>
    </source>
</evidence>
<keyword evidence="3" id="KW-0012">Acyltransferase</keyword>
<dbReference type="RefSeq" id="WP_206293729.1">
    <property type="nucleotide sequence ID" value="NZ_CP063458.1"/>
</dbReference>
<dbReference type="Proteomes" id="UP000593765">
    <property type="component" value="Chromosome"/>
</dbReference>
<dbReference type="InterPro" id="IPR002656">
    <property type="entry name" value="Acyl_transf_3_dom"/>
</dbReference>
<feature type="transmembrane region" description="Helical" evidence="1">
    <location>
        <begin position="92"/>
        <end position="111"/>
    </location>
</feature>
<dbReference type="GO" id="GO:0000271">
    <property type="term" value="P:polysaccharide biosynthetic process"/>
    <property type="evidence" value="ECO:0007669"/>
    <property type="project" value="TreeGrafter"/>
</dbReference>
<feature type="transmembrane region" description="Helical" evidence="1">
    <location>
        <begin position="323"/>
        <end position="350"/>
    </location>
</feature>
<feature type="transmembrane region" description="Helical" evidence="1">
    <location>
        <begin position="52"/>
        <end position="71"/>
    </location>
</feature>
<dbReference type="EMBL" id="CP063458">
    <property type="protein sequence ID" value="QOV90633.1"/>
    <property type="molecule type" value="Genomic_DNA"/>
</dbReference>
<gene>
    <name evidence="3" type="ORF">IPV69_04525</name>
</gene>
<accession>A0A7M2WZ13</accession>
<organism evidence="3 4">
    <name type="scientific">Humisphaera borealis</name>
    <dbReference type="NCBI Taxonomy" id="2807512"/>
    <lineage>
        <taxon>Bacteria</taxon>
        <taxon>Pseudomonadati</taxon>
        <taxon>Planctomycetota</taxon>
        <taxon>Phycisphaerae</taxon>
        <taxon>Tepidisphaerales</taxon>
        <taxon>Tepidisphaeraceae</taxon>
        <taxon>Humisphaera</taxon>
    </lineage>
</organism>
<keyword evidence="1" id="KW-0812">Transmembrane</keyword>
<feature type="transmembrane region" description="Helical" evidence="1">
    <location>
        <begin position="12"/>
        <end position="32"/>
    </location>
</feature>
<evidence type="ECO:0000256" key="1">
    <source>
        <dbReference type="SAM" id="Phobius"/>
    </source>
</evidence>
<proteinExistence type="predicted"/>
<feature type="transmembrane region" description="Helical" evidence="1">
    <location>
        <begin position="183"/>
        <end position="200"/>
    </location>
</feature>
<dbReference type="Pfam" id="PF01757">
    <property type="entry name" value="Acyl_transf_3"/>
    <property type="match status" value="1"/>
</dbReference>
<sequence>MPAHALRPTAEIVSLTALRGVLASWVVVYHFWNDVLVLFPGADAFSPLARCGHMAVPAFFMLSGFVLAHTYTDNLATLSAHRVFVFLLRRLARIYPVHLVTLLAVGAMVYVSERAGFRLTDAGYTSRDFALNLLVVHTWVPHFSLNWNYPSWSISSEWFAYLLFPFAVSLGTRLGLTARLPAMALAVFGAAGSVGIGLFWRPWPFYELVLVVPTFLAGVVLCWSVRNGEPVTGPAAQWASLALVAVMAACCFVPDASVVVGLLMCLPLLLIAVLARAGAGCHPLWTATTVAFVGEVSYALYMTHTLAQKVAYKLLPSARFADAGVVTRVGVLAVYLALIVACCLATYYLVERPCRRWFRRSARQETGAGTAQPAHAGAGA</sequence>
<keyword evidence="3" id="KW-0808">Transferase</keyword>
<keyword evidence="1" id="KW-0472">Membrane</keyword>
<dbReference type="GO" id="GO:0016747">
    <property type="term" value="F:acyltransferase activity, transferring groups other than amino-acyl groups"/>
    <property type="evidence" value="ECO:0007669"/>
    <property type="project" value="InterPro"/>
</dbReference>
<evidence type="ECO:0000313" key="4">
    <source>
        <dbReference type="Proteomes" id="UP000593765"/>
    </source>
</evidence>
<feature type="transmembrane region" description="Helical" evidence="1">
    <location>
        <begin position="235"/>
        <end position="254"/>
    </location>
</feature>
<feature type="domain" description="Acyltransferase 3" evidence="2">
    <location>
        <begin position="13"/>
        <end position="347"/>
    </location>
</feature>
<protein>
    <submittedName>
        <fullName evidence="3">Acyltransferase</fullName>
    </submittedName>
</protein>
<keyword evidence="4" id="KW-1185">Reference proteome</keyword>
<evidence type="ECO:0000313" key="3">
    <source>
        <dbReference type="EMBL" id="QOV90633.1"/>
    </source>
</evidence>
<reference evidence="3 4" key="1">
    <citation type="submission" date="2020-10" db="EMBL/GenBank/DDBJ databases">
        <title>Wide distribution of Phycisphaera-like planctomycetes from WD2101 soil group in peatlands and genome analysis of the first cultivated representative.</title>
        <authorList>
            <person name="Dedysh S.N."/>
            <person name="Beletsky A.V."/>
            <person name="Ivanova A."/>
            <person name="Kulichevskaya I.S."/>
            <person name="Suzina N.E."/>
            <person name="Philippov D.A."/>
            <person name="Rakitin A.L."/>
            <person name="Mardanov A.V."/>
            <person name="Ravin N.V."/>
        </authorList>
    </citation>
    <scope>NUCLEOTIDE SEQUENCE [LARGE SCALE GENOMIC DNA]</scope>
    <source>
        <strain evidence="3 4">M1803</strain>
    </source>
</reference>
<dbReference type="GO" id="GO:0016020">
    <property type="term" value="C:membrane"/>
    <property type="evidence" value="ECO:0007669"/>
    <property type="project" value="TreeGrafter"/>
</dbReference>
<dbReference type="PANTHER" id="PTHR23028:SF53">
    <property type="entry name" value="ACYL_TRANSF_3 DOMAIN-CONTAINING PROTEIN"/>
    <property type="match status" value="1"/>
</dbReference>
<dbReference type="AlphaFoldDB" id="A0A7M2WZ13"/>
<dbReference type="PANTHER" id="PTHR23028">
    <property type="entry name" value="ACETYLTRANSFERASE"/>
    <property type="match status" value="1"/>
</dbReference>
<feature type="transmembrane region" description="Helical" evidence="1">
    <location>
        <begin position="206"/>
        <end position="223"/>
    </location>
</feature>
<name>A0A7M2WZ13_9BACT</name>
<dbReference type="KEGG" id="hbs:IPV69_04525"/>
<dbReference type="InterPro" id="IPR050879">
    <property type="entry name" value="Acyltransferase_3"/>
</dbReference>
<keyword evidence="1" id="KW-1133">Transmembrane helix</keyword>